<dbReference type="PANTHER" id="PTHR30143:SF0">
    <property type="entry name" value="2-KETO-4-PENTENOATE HYDRATASE"/>
    <property type="match status" value="1"/>
</dbReference>
<protein>
    <submittedName>
        <fullName evidence="1">Hydratase</fullName>
    </submittedName>
</protein>
<comment type="caution">
    <text evidence="1">The sequence shown here is derived from an EMBL/GenBank/DDBJ whole genome shotgun (WGS) entry which is preliminary data.</text>
</comment>
<dbReference type="RefSeq" id="WP_213373277.1">
    <property type="nucleotide sequence ID" value="NZ_BSFJ01000013.1"/>
</dbReference>
<dbReference type="GO" id="GO:0005737">
    <property type="term" value="C:cytoplasm"/>
    <property type="evidence" value="ECO:0007669"/>
    <property type="project" value="TreeGrafter"/>
</dbReference>
<sequence length="259" mass="27447">MNPAEDDLAPFLHARSGRPRWVPVPEARRPRDMAEGYRLQHRLHAALAAQGIHHVGYKIGCTSMAGQRSFGLDEPVYAGIFDTTRAATLREALVAPLLAPMVECEIAFVMGAGLDGDADLSDDALGAAVATAHVACEVVDARYGVPPPEIGAPTLLTDDFLHVGFVLGPPAPDWRTLPLGARAGAIEIDGAVHAGSTAEVLAPFEALRWLVRKLAANGERMEAGAVVLTGTLVAPTPIRLPARHVAIEVEGFGRLDLRD</sequence>
<dbReference type="Gene3D" id="3.90.850.10">
    <property type="entry name" value="Fumarylacetoacetase-like, C-terminal domain"/>
    <property type="match status" value="1"/>
</dbReference>
<dbReference type="PANTHER" id="PTHR30143">
    <property type="entry name" value="ACID HYDRATASE"/>
    <property type="match status" value="1"/>
</dbReference>
<name>A0A9W6MZQ1_9HYPH</name>
<organism evidence="1 2">
    <name type="scientific">Ancylobacter dichloromethanicus</name>
    <dbReference type="NCBI Taxonomy" id="518825"/>
    <lineage>
        <taxon>Bacteria</taxon>
        <taxon>Pseudomonadati</taxon>
        <taxon>Pseudomonadota</taxon>
        <taxon>Alphaproteobacteria</taxon>
        <taxon>Hyphomicrobiales</taxon>
        <taxon>Xanthobacteraceae</taxon>
        <taxon>Ancylobacter</taxon>
    </lineage>
</organism>
<gene>
    <name evidence="1" type="ORF">GCM10017643_24720</name>
</gene>
<accession>A0A9W6MZQ1</accession>
<dbReference type="GO" id="GO:0008684">
    <property type="term" value="F:2-oxopent-4-enoate hydratase activity"/>
    <property type="evidence" value="ECO:0007669"/>
    <property type="project" value="TreeGrafter"/>
</dbReference>
<dbReference type="EMBL" id="BSFJ01000013">
    <property type="protein sequence ID" value="GLK72356.1"/>
    <property type="molecule type" value="Genomic_DNA"/>
</dbReference>
<dbReference type="SUPFAM" id="SSF56529">
    <property type="entry name" value="FAH"/>
    <property type="match status" value="1"/>
</dbReference>
<dbReference type="Proteomes" id="UP001143370">
    <property type="component" value="Unassembled WGS sequence"/>
</dbReference>
<evidence type="ECO:0000313" key="2">
    <source>
        <dbReference type="Proteomes" id="UP001143370"/>
    </source>
</evidence>
<proteinExistence type="predicted"/>
<evidence type="ECO:0000313" key="1">
    <source>
        <dbReference type="EMBL" id="GLK72356.1"/>
    </source>
</evidence>
<dbReference type="InterPro" id="IPR050772">
    <property type="entry name" value="Hydratase-Decarb/MhpD_sf"/>
</dbReference>
<reference evidence="1" key="1">
    <citation type="journal article" date="2014" name="Int. J. Syst. Evol. Microbiol.">
        <title>Complete genome sequence of Corynebacterium casei LMG S-19264T (=DSM 44701T), isolated from a smear-ripened cheese.</title>
        <authorList>
            <consortium name="US DOE Joint Genome Institute (JGI-PGF)"/>
            <person name="Walter F."/>
            <person name="Albersmeier A."/>
            <person name="Kalinowski J."/>
            <person name="Ruckert C."/>
        </authorList>
    </citation>
    <scope>NUCLEOTIDE SEQUENCE</scope>
    <source>
        <strain evidence="1">VKM B-2484</strain>
    </source>
</reference>
<reference evidence="1" key="2">
    <citation type="submission" date="2023-01" db="EMBL/GenBank/DDBJ databases">
        <authorList>
            <person name="Sun Q."/>
            <person name="Evtushenko L."/>
        </authorList>
    </citation>
    <scope>NUCLEOTIDE SEQUENCE</scope>
    <source>
        <strain evidence="1">VKM B-2484</strain>
    </source>
</reference>
<keyword evidence="2" id="KW-1185">Reference proteome</keyword>
<dbReference type="AlphaFoldDB" id="A0A9W6MZQ1"/>
<dbReference type="InterPro" id="IPR036663">
    <property type="entry name" value="Fumarylacetoacetase_C_sf"/>
</dbReference>